<name>A0ABP4E129_9ACTN</name>
<dbReference type="PANTHER" id="PTHR47505">
    <property type="entry name" value="DNA UTILIZATION PROTEIN YHGH"/>
    <property type="match status" value="1"/>
</dbReference>
<evidence type="ECO:0000259" key="2">
    <source>
        <dbReference type="Pfam" id="PF00156"/>
    </source>
</evidence>
<sequence>MTPPFTAGLLGTGLLDLLLPTRCAGCGGAGGQLCPACRAELTCTGAGPVERRPGPKGLPPLYAAAPYAGPVRHLLIAHKERGALRLARPLGAALAAAVRSAAEAGAPGAPGALLLVPVPSARRAVRARGHDPMLRLARAAARELSRSGRPALAAAALRHVRPVADQAGLSAAERHRNLHGALAVPPRRAALLSGRRLVLVDDLVTTGASLAEAARALRAGGCPPCAAAAVAATPRRLPGRGQPG</sequence>
<accession>A0ABP4E129</accession>
<dbReference type="SUPFAM" id="SSF53271">
    <property type="entry name" value="PRTase-like"/>
    <property type="match status" value="1"/>
</dbReference>
<dbReference type="InterPro" id="IPR029057">
    <property type="entry name" value="PRTase-like"/>
</dbReference>
<dbReference type="Proteomes" id="UP001499987">
    <property type="component" value="Unassembled WGS sequence"/>
</dbReference>
<feature type="domain" description="Double zinc ribbon" evidence="3">
    <location>
        <begin position="14"/>
        <end position="42"/>
    </location>
</feature>
<comment type="caution">
    <text evidence="4">The sequence shown here is derived from an EMBL/GenBank/DDBJ whole genome shotgun (WGS) entry which is preliminary data.</text>
</comment>
<evidence type="ECO:0000313" key="5">
    <source>
        <dbReference type="Proteomes" id="UP001499987"/>
    </source>
</evidence>
<evidence type="ECO:0000259" key="3">
    <source>
        <dbReference type="Pfam" id="PF18912"/>
    </source>
</evidence>
<protein>
    <recommendedName>
        <fullName evidence="6">ComF family protein</fullName>
    </recommendedName>
</protein>
<keyword evidence="5" id="KW-1185">Reference proteome</keyword>
<organism evidence="4 5">
    <name type="scientific">Kitasatospora arboriphila</name>
    <dbReference type="NCBI Taxonomy" id="258052"/>
    <lineage>
        <taxon>Bacteria</taxon>
        <taxon>Bacillati</taxon>
        <taxon>Actinomycetota</taxon>
        <taxon>Actinomycetes</taxon>
        <taxon>Kitasatosporales</taxon>
        <taxon>Streptomycetaceae</taxon>
        <taxon>Kitasatospora</taxon>
    </lineage>
</organism>
<comment type="similarity">
    <text evidence="1">Belongs to the ComF/GntX family.</text>
</comment>
<dbReference type="InterPro" id="IPR044005">
    <property type="entry name" value="DZR_2"/>
</dbReference>
<evidence type="ECO:0008006" key="6">
    <source>
        <dbReference type="Google" id="ProtNLM"/>
    </source>
</evidence>
<dbReference type="InterPro" id="IPR051910">
    <property type="entry name" value="ComF/GntX_DNA_util-trans"/>
</dbReference>
<proteinExistence type="inferred from homology"/>
<dbReference type="RefSeq" id="WP_344623394.1">
    <property type="nucleotide sequence ID" value="NZ_BAAALD010000016.1"/>
</dbReference>
<evidence type="ECO:0000256" key="1">
    <source>
        <dbReference type="ARBA" id="ARBA00008007"/>
    </source>
</evidence>
<feature type="domain" description="Phosphoribosyltransferase" evidence="2">
    <location>
        <begin position="174"/>
        <end position="232"/>
    </location>
</feature>
<dbReference type="Pfam" id="PF00156">
    <property type="entry name" value="Pribosyltran"/>
    <property type="match status" value="1"/>
</dbReference>
<dbReference type="InterPro" id="IPR000836">
    <property type="entry name" value="PRTase_dom"/>
</dbReference>
<dbReference type="EMBL" id="BAAALD010000016">
    <property type="protein sequence ID" value="GAA1079619.1"/>
    <property type="molecule type" value="Genomic_DNA"/>
</dbReference>
<dbReference type="Pfam" id="PF18912">
    <property type="entry name" value="DZR_2"/>
    <property type="match status" value="1"/>
</dbReference>
<dbReference type="Gene3D" id="3.40.50.2020">
    <property type="match status" value="1"/>
</dbReference>
<dbReference type="PANTHER" id="PTHR47505:SF1">
    <property type="entry name" value="DNA UTILIZATION PROTEIN YHGH"/>
    <property type="match status" value="1"/>
</dbReference>
<evidence type="ECO:0000313" key="4">
    <source>
        <dbReference type="EMBL" id="GAA1079619.1"/>
    </source>
</evidence>
<reference evidence="5" key="1">
    <citation type="journal article" date="2019" name="Int. J. Syst. Evol. Microbiol.">
        <title>The Global Catalogue of Microorganisms (GCM) 10K type strain sequencing project: providing services to taxonomists for standard genome sequencing and annotation.</title>
        <authorList>
            <consortium name="The Broad Institute Genomics Platform"/>
            <consortium name="The Broad Institute Genome Sequencing Center for Infectious Disease"/>
            <person name="Wu L."/>
            <person name="Ma J."/>
        </authorList>
    </citation>
    <scope>NUCLEOTIDE SEQUENCE [LARGE SCALE GENOMIC DNA]</scope>
    <source>
        <strain evidence="5">JCM 13002</strain>
    </source>
</reference>
<gene>
    <name evidence="4" type="ORF">GCM10009663_22510</name>
</gene>